<dbReference type="Gene3D" id="2.70.210.12">
    <property type="entry name" value="GTP1/OBG domain"/>
    <property type="match status" value="1"/>
</dbReference>
<dbReference type="NCBIfam" id="NF008956">
    <property type="entry name" value="PRK12299.1"/>
    <property type="match status" value="1"/>
</dbReference>
<sequence length="366" mass="39605">MLNAVKNNIRLASKICQFSQDVAQPLRSKKPKSLKNVVQNFVDLKHLRAIGGKGGDGCISYLSLFSNEFAGPDGGDGGNGGHIIFKSSESVKDLNNVPTVAKAKDGEKGSNKDCSGKNADHLTINVPIGTIIKNAAGKVVGDLSRANLMFVAARGGAGGKGNHYFVSDTQQSPMICEYGADGEDLEYTVEVKSMANVGLIGFPNAGKSTLLRAISRAKPKVAPYPFTTLKPHIGIVQYDDYEQVAVADLPGLIQDSHKNKGLGIEFLRHTERCMALLIILDSSEPEPWKKLEVLQHELSQFNDDLKSRPQLVIANKMDLPGAEANVEELKKMTSLTVIPISAKLGLNIALLLKEVKILYDRQETNK</sequence>
<dbReference type="InterPro" id="IPR006073">
    <property type="entry name" value="GTP-bd"/>
</dbReference>
<dbReference type="GO" id="GO:0042254">
    <property type="term" value="P:ribosome biogenesis"/>
    <property type="evidence" value="ECO:0007669"/>
    <property type="project" value="UniProtKB-UniRule"/>
</dbReference>
<dbReference type="FunFam" id="2.70.210.12:FF:000001">
    <property type="entry name" value="GTPase Obg"/>
    <property type="match status" value="1"/>
</dbReference>
<evidence type="ECO:0000259" key="5">
    <source>
        <dbReference type="PROSITE" id="PS51710"/>
    </source>
</evidence>
<gene>
    <name evidence="9" type="primary">LOC114336856</name>
</gene>
<keyword evidence="3" id="KW-0547">Nucleotide-binding</keyword>
<evidence type="ECO:0000313" key="8">
    <source>
        <dbReference type="Proteomes" id="UP001652700"/>
    </source>
</evidence>
<dbReference type="Pfam" id="PF01926">
    <property type="entry name" value="MMR_HSR1"/>
    <property type="match status" value="1"/>
</dbReference>
<evidence type="ECO:0000256" key="1">
    <source>
        <dbReference type="ARBA" id="ARBA00007699"/>
    </source>
</evidence>
<dbReference type="Gene3D" id="3.40.50.300">
    <property type="entry name" value="P-loop containing nucleotide triphosphate hydrolases"/>
    <property type="match status" value="1"/>
</dbReference>
<dbReference type="EnsemblMetazoa" id="XM_028287245.1">
    <property type="protein sequence ID" value="XP_028143046.1"/>
    <property type="gene ID" value="LOC114336856"/>
</dbReference>
<dbReference type="InterPro" id="IPR031167">
    <property type="entry name" value="G_OBG"/>
</dbReference>
<feature type="domain" description="OBG-type G" evidence="5">
    <location>
        <begin position="195"/>
        <end position="360"/>
    </location>
</feature>
<dbReference type="FunCoup" id="A0A6P7G2B8">
    <property type="interactions" value="590"/>
</dbReference>
<dbReference type="InterPro" id="IPR005225">
    <property type="entry name" value="Small_GTP-bd"/>
</dbReference>
<dbReference type="InterPro" id="IPR036726">
    <property type="entry name" value="GTP1_OBG_dom_sf"/>
</dbReference>
<organism evidence="9">
    <name type="scientific">Diabrotica virgifera virgifera</name>
    <name type="common">western corn rootworm</name>
    <dbReference type="NCBI Taxonomy" id="50390"/>
    <lineage>
        <taxon>Eukaryota</taxon>
        <taxon>Metazoa</taxon>
        <taxon>Ecdysozoa</taxon>
        <taxon>Arthropoda</taxon>
        <taxon>Hexapoda</taxon>
        <taxon>Insecta</taxon>
        <taxon>Pterygota</taxon>
        <taxon>Neoptera</taxon>
        <taxon>Endopterygota</taxon>
        <taxon>Coleoptera</taxon>
        <taxon>Polyphaga</taxon>
        <taxon>Cucujiformia</taxon>
        <taxon>Chrysomeloidea</taxon>
        <taxon>Chrysomelidae</taxon>
        <taxon>Galerucinae</taxon>
        <taxon>Diabroticina</taxon>
        <taxon>Diabroticites</taxon>
        <taxon>Diabrotica</taxon>
    </lineage>
</organism>
<comment type="similarity">
    <text evidence="1">Belongs to the TRAFAC class OBG-HflX-like GTPase superfamily. OBG GTPase family.</text>
</comment>
<dbReference type="InParanoid" id="A0A6P7G2B8"/>
<dbReference type="GO" id="GO:0000287">
    <property type="term" value="F:magnesium ion binding"/>
    <property type="evidence" value="ECO:0007669"/>
    <property type="project" value="InterPro"/>
</dbReference>
<dbReference type="GO" id="GO:0005525">
    <property type="term" value="F:GTP binding"/>
    <property type="evidence" value="ECO:0007669"/>
    <property type="project" value="UniProtKB-KW"/>
</dbReference>
<accession>A0A6P7G2B8</accession>
<dbReference type="GO" id="GO:0003924">
    <property type="term" value="F:GTPase activity"/>
    <property type="evidence" value="ECO:0007669"/>
    <property type="project" value="InterPro"/>
</dbReference>
<dbReference type="PIRSF" id="PIRSF002401">
    <property type="entry name" value="GTP_bd_Obg/CgtA"/>
    <property type="match status" value="1"/>
</dbReference>
<name>A0A6P7G2B8_DIAVI</name>
<keyword evidence="2" id="KW-0690">Ribosome biogenesis</keyword>
<dbReference type="GeneID" id="114336856"/>
<protein>
    <submittedName>
        <fullName evidence="9">Mitochondrial ribosome-associated GTPase 2</fullName>
    </submittedName>
</protein>
<evidence type="ECO:0000256" key="4">
    <source>
        <dbReference type="ARBA" id="ARBA00023134"/>
    </source>
</evidence>
<dbReference type="PANTHER" id="PTHR11702:SF31">
    <property type="entry name" value="MITOCHONDRIAL RIBOSOME-ASSOCIATED GTPASE 2"/>
    <property type="match status" value="1"/>
</dbReference>
<dbReference type="SUPFAM" id="SSF82051">
    <property type="entry name" value="Obg GTP-binding protein N-terminal domain"/>
    <property type="match status" value="1"/>
</dbReference>
<evidence type="ECO:0000256" key="2">
    <source>
        <dbReference type="ARBA" id="ARBA00022517"/>
    </source>
</evidence>
<evidence type="ECO:0000256" key="3">
    <source>
        <dbReference type="ARBA" id="ARBA00022741"/>
    </source>
</evidence>
<dbReference type="InterPro" id="IPR014100">
    <property type="entry name" value="GTP-bd_Obg/CgtA"/>
</dbReference>
<keyword evidence="4" id="KW-0342">GTP-binding</keyword>
<dbReference type="CDD" id="cd01898">
    <property type="entry name" value="Obg"/>
    <property type="match status" value="1"/>
</dbReference>
<dbReference type="PROSITE" id="PS51710">
    <property type="entry name" value="G_OBG"/>
    <property type="match status" value="1"/>
</dbReference>
<dbReference type="SUPFAM" id="SSF52540">
    <property type="entry name" value="P-loop containing nucleoside triphosphate hydrolases"/>
    <property type="match status" value="1"/>
</dbReference>
<reference evidence="7" key="2">
    <citation type="submission" date="2025-05" db="UniProtKB">
        <authorList>
            <consortium name="EnsemblMetazoa"/>
        </authorList>
    </citation>
    <scope>IDENTIFICATION</scope>
</reference>
<dbReference type="NCBIfam" id="TIGR00231">
    <property type="entry name" value="small_GTP"/>
    <property type="match status" value="1"/>
</dbReference>
<keyword evidence="8" id="KW-1185">Reference proteome</keyword>
<dbReference type="NCBIfam" id="TIGR02729">
    <property type="entry name" value="Obg_CgtA"/>
    <property type="match status" value="1"/>
</dbReference>
<proteinExistence type="inferred from homology"/>
<evidence type="ECO:0000313" key="9">
    <source>
        <dbReference type="RefSeq" id="XP_028143046.1"/>
    </source>
</evidence>
<dbReference type="PRINTS" id="PR00326">
    <property type="entry name" value="GTP1OBG"/>
</dbReference>
<dbReference type="GO" id="GO:0005739">
    <property type="term" value="C:mitochondrion"/>
    <property type="evidence" value="ECO:0007669"/>
    <property type="project" value="TreeGrafter"/>
</dbReference>
<evidence type="ECO:0000313" key="7">
    <source>
        <dbReference type="EnsemblMetazoa" id="XP_028143046.1"/>
    </source>
</evidence>
<dbReference type="AlphaFoldDB" id="A0A6P7G2B8"/>
<reference evidence="9" key="1">
    <citation type="submission" date="2025-04" db="UniProtKB">
        <authorList>
            <consortium name="RefSeq"/>
        </authorList>
    </citation>
    <scope>IDENTIFICATION</scope>
    <source>
        <tissue evidence="9">Whole insect</tissue>
    </source>
</reference>
<dbReference type="Pfam" id="PF01018">
    <property type="entry name" value="GTP1_OBG"/>
    <property type="match status" value="1"/>
</dbReference>
<feature type="domain" description="Obg" evidence="6">
    <location>
        <begin position="39"/>
        <end position="194"/>
    </location>
</feature>
<dbReference type="PANTHER" id="PTHR11702">
    <property type="entry name" value="DEVELOPMENTALLY REGULATED GTP-BINDING PROTEIN-RELATED"/>
    <property type="match status" value="1"/>
</dbReference>
<dbReference type="InterPro" id="IPR006169">
    <property type="entry name" value="GTP1_OBG_dom"/>
</dbReference>
<dbReference type="InterPro" id="IPR045086">
    <property type="entry name" value="OBG_GTPase"/>
</dbReference>
<dbReference type="InterPro" id="IPR027417">
    <property type="entry name" value="P-loop_NTPase"/>
</dbReference>
<dbReference type="Proteomes" id="UP001652700">
    <property type="component" value="Unplaced"/>
</dbReference>
<dbReference type="OrthoDB" id="347018at2759"/>
<dbReference type="PROSITE" id="PS51883">
    <property type="entry name" value="OBG"/>
    <property type="match status" value="1"/>
</dbReference>
<dbReference type="KEGG" id="dvv:114336856"/>
<evidence type="ECO:0000259" key="6">
    <source>
        <dbReference type="PROSITE" id="PS51883"/>
    </source>
</evidence>
<dbReference type="RefSeq" id="XP_028143046.1">
    <property type="nucleotide sequence ID" value="XM_028287245.1"/>
</dbReference>